<dbReference type="Proteomes" id="UP000468990">
    <property type="component" value="Unassembled WGS sequence"/>
</dbReference>
<proteinExistence type="predicted"/>
<name>A0A521EYV0_9FLAO</name>
<dbReference type="EMBL" id="FXTA01000006">
    <property type="protein sequence ID" value="SMO89202.1"/>
    <property type="molecule type" value="Genomic_DNA"/>
</dbReference>
<evidence type="ECO:0000313" key="4">
    <source>
        <dbReference type="Proteomes" id="UP000317289"/>
    </source>
</evidence>
<keyword evidence="5" id="KW-1185">Reference proteome</keyword>
<dbReference type="AlphaFoldDB" id="A0A521EYV0"/>
<evidence type="ECO:0000256" key="1">
    <source>
        <dbReference type="SAM" id="SignalP"/>
    </source>
</evidence>
<dbReference type="Proteomes" id="UP000317289">
    <property type="component" value="Unassembled WGS sequence"/>
</dbReference>
<organism evidence="3 4">
    <name type="scientific">Flavobacterium resistens</name>
    <dbReference type="NCBI Taxonomy" id="443612"/>
    <lineage>
        <taxon>Bacteria</taxon>
        <taxon>Pseudomonadati</taxon>
        <taxon>Bacteroidota</taxon>
        <taxon>Flavobacteriia</taxon>
        <taxon>Flavobacteriales</taxon>
        <taxon>Flavobacteriaceae</taxon>
        <taxon>Flavobacterium</taxon>
    </lineage>
</organism>
<dbReference type="EMBL" id="WKKG01000008">
    <property type="protein sequence ID" value="MRX69314.1"/>
    <property type="molecule type" value="Genomic_DNA"/>
</dbReference>
<evidence type="ECO:0000313" key="2">
    <source>
        <dbReference type="EMBL" id="MRX69314.1"/>
    </source>
</evidence>
<dbReference type="OrthoDB" id="1307467at2"/>
<feature type="chain" id="PRO_5043205961" evidence="1">
    <location>
        <begin position="19"/>
        <end position="412"/>
    </location>
</feature>
<accession>A0A521EYV0</accession>
<gene>
    <name evidence="2" type="ORF">GJU42_15180</name>
    <name evidence="3" type="ORF">SAMN06265349_1063</name>
</gene>
<keyword evidence="1" id="KW-0732">Signal</keyword>
<reference evidence="2 5" key="2">
    <citation type="submission" date="2019-11" db="EMBL/GenBank/DDBJ databases">
        <title>Flavobacterium resistens genome.</title>
        <authorList>
            <person name="Wilson V.M."/>
            <person name="Newman J.D."/>
        </authorList>
    </citation>
    <scope>NUCLEOTIDE SEQUENCE [LARGE SCALE GENOMIC DNA]</scope>
    <source>
        <strain evidence="2 5">DSM 19382</strain>
    </source>
</reference>
<feature type="signal peptide" evidence="1">
    <location>
        <begin position="1"/>
        <end position="18"/>
    </location>
</feature>
<evidence type="ECO:0000313" key="3">
    <source>
        <dbReference type="EMBL" id="SMO89202.1"/>
    </source>
</evidence>
<evidence type="ECO:0000313" key="5">
    <source>
        <dbReference type="Proteomes" id="UP000468990"/>
    </source>
</evidence>
<dbReference type="RefSeq" id="WP_142452097.1">
    <property type="nucleotide sequence ID" value="NZ_FXTA01000006.1"/>
</dbReference>
<sequence length="412" mass="43841">MKNLLYSLMLMQSFFTIAQTNQIAVSPNGKKVSFFPTQAPAWYLGGNTNGAAEAIGTKNNFDFPFSSKIDSGGLFGWQTMKLTTDGFLTFGSRKPETVLHIVDHLKNDAYDDISVETHSNTATPHLFLNRARGTKAAPETLAAGDRIGGVIFRGFDGSIEANSETPFVFSDLDNSGVLKAYGGIKSYYTGNSLSDLRFYTTNKEAARITDNGNVGVGSVNPGAKLEVNNGTTAGAVKIVDGTQSLGKVLTSDANGLAIWSEQAITTIVGTRPSTSIDFSAGNTENAIGGSINLPVGNWLVNIGLLVRAKTGESVKPNTCYTGRFTLSSSNTQNIQTGFSFIGNNLIFQTTSTGTKVPSNYPLFASGVIRVNITTPVTLYIWNAASSHTVYGCGEIGSIGNNGENYIYATRTQ</sequence>
<reference evidence="3 4" key="1">
    <citation type="submission" date="2017-05" db="EMBL/GenBank/DDBJ databases">
        <authorList>
            <person name="Varghese N."/>
            <person name="Submissions S."/>
        </authorList>
    </citation>
    <scope>NUCLEOTIDE SEQUENCE [LARGE SCALE GENOMIC DNA]</scope>
    <source>
        <strain evidence="3 4">DSM 19382</strain>
    </source>
</reference>
<protein>
    <submittedName>
        <fullName evidence="3">Uncharacterized protein</fullName>
    </submittedName>
</protein>